<dbReference type="PROSITE" id="PS50297">
    <property type="entry name" value="ANK_REP_REGION"/>
    <property type="match status" value="10"/>
</dbReference>
<dbReference type="InterPro" id="IPR051631">
    <property type="entry name" value="Ankyrin-KH/SAM_domain"/>
</dbReference>
<sequence>MGRKQPSSPINRLRNLIELPQTYIYMADPFGIIGVIGVVAQIAQIAVKLGLDWKDAPVDARCFIIEIQTLKTVLSETHTNILVNNEFKNAFDGRHSTLLAQLGDAAQPTTPLTNTSTMVSACKQELDSFLDDLEKRAKGHRVGWERLKGAFQAGKTRKTVENLQRQCGTLNSLMAVDNLTLAANIHKEVTEARKEQQGWQADRENKAVLDWVTTADYSSQQSDLLGRRQTGTGQWLLDSTKYQQWTEATKKTLFCPGIPGAGKTILTSIVVDDLHTRFRYDVRVGIAYLYCNFRRHADQKVEDLLSNLIRQLAQDQSLFPECLKVLYDKHKGRTRPSLDELSRALQTVANLFSRIFIVVDALDECQLGSQSKLLTEIFALQSKTGANIFATSRSILGITERFKDGVSLEIQAQPEDVERYIKGNVTRMPSCVTQNRDLQKEIITKITQAVDGMFLLAQLHLDSLKGKRSPKAVRTALETLHKGSQAYDHAYNDAMDRIEGQFTDQKELAKQVLSWITCAKRPLSTMELQDALGVELGETELDPSNIPLVEDIVSVCAGLVTVDEDSKIIRLVHYTTQEYFERRWKRWFPNAQAYIRDICATYMSFNTFKSGPCLTDSEFEDRLQLNKLYDYATRYWGKHAHDAGGISQVALEFLKSDTLVEAQVQAMMTIKRPWSAKFYSQEFPKRMQGLLVAAYFGILEAAETLLESSNNNNLNDSFGRTPLSWAAGNGHEKVVKILLDTAKVDVDSKDKYGRTPLSWAAGNGHEAVVKMLFDTGKVDADSKDKYGSTALRRAAANGHETVVKMLFDTGKVDVDSRDNDGRTPLWWAAMKGHEAVVKMLFDMGKVNVDSKDKYGQTPLWRAAANGHETVAKILLDTGNVDIDSKDNDGRTPLWSAVENGHETVVKILLDTAKVDVHSKDNDGRTPLLRAAVNGHEAVVKMLFDTGKVDIDSKDNDGRTPLLWAARNGQEGAVKTLFDTGKVDINSKDNYGRTPLSWAAANGHETVVKMLLDTSKVDVDSKDNDGRTPLLRAAGNGQEAVAKLLLEAGNVDATVEDMCGLTALQLSFLNHHRNVERLLSAYNVPIVSDFYGLQSLFHNAT</sequence>
<dbReference type="InterPro" id="IPR036770">
    <property type="entry name" value="Ankyrin_rpt-contain_sf"/>
</dbReference>
<feature type="repeat" description="ANK" evidence="3">
    <location>
        <begin position="854"/>
        <end position="878"/>
    </location>
</feature>
<dbReference type="SUPFAM" id="SSF48403">
    <property type="entry name" value="Ankyrin repeat"/>
    <property type="match status" value="1"/>
</dbReference>
<dbReference type="Pfam" id="PF13637">
    <property type="entry name" value="Ank_4"/>
    <property type="match status" value="1"/>
</dbReference>
<accession>A0AAN6VX42</accession>
<evidence type="ECO:0000256" key="3">
    <source>
        <dbReference type="PROSITE-ProRule" id="PRU00023"/>
    </source>
</evidence>
<feature type="repeat" description="ANK" evidence="3">
    <location>
        <begin position="1024"/>
        <end position="1048"/>
    </location>
</feature>
<dbReference type="InterPro" id="IPR027417">
    <property type="entry name" value="P-loop_NTPase"/>
</dbReference>
<protein>
    <submittedName>
        <fullName evidence="6">Ankyrin repeat-containing domain protein</fullName>
    </submittedName>
</protein>
<feature type="repeat" description="ANK" evidence="3">
    <location>
        <begin position="752"/>
        <end position="776"/>
    </location>
</feature>
<reference evidence="6" key="2">
    <citation type="submission" date="2023-05" db="EMBL/GenBank/DDBJ databases">
        <authorList>
            <consortium name="Lawrence Berkeley National Laboratory"/>
            <person name="Steindorff A."/>
            <person name="Hensen N."/>
            <person name="Bonometti L."/>
            <person name="Westerberg I."/>
            <person name="Brannstrom I.O."/>
            <person name="Guillou S."/>
            <person name="Cros-Aarteil S."/>
            <person name="Calhoun S."/>
            <person name="Haridas S."/>
            <person name="Kuo A."/>
            <person name="Mondo S."/>
            <person name="Pangilinan J."/>
            <person name="Riley R."/>
            <person name="Labutti K."/>
            <person name="Andreopoulos B."/>
            <person name="Lipzen A."/>
            <person name="Chen C."/>
            <person name="Yanf M."/>
            <person name="Daum C."/>
            <person name="Ng V."/>
            <person name="Clum A."/>
            <person name="Ohm R."/>
            <person name="Martin F."/>
            <person name="Silar P."/>
            <person name="Natvig D."/>
            <person name="Lalanne C."/>
            <person name="Gautier V."/>
            <person name="Ament-Velasquez S.L."/>
            <person name="Kruys A."/>
            <person name="Hutchinson M.I."/>
            <person name="Powell A.J."/>
            <person name="Barry K."/>
            <person name="Miller A.N."/>
            <person name="Grigoriev I.V."/>
            <person name="Debuchy R."/>
            <person name="Gladieux P."/>
            <person name="Thoren M.H."/>
            <person name="Johannesson H."/>
        </authorList>
    </citation>
    <scope>NUCLEOTIDE SEQUENCE</scope>
    <source>
        <strain evidence="6">CBS 892.96</strain>
    </source>
</reference>
<evidence type="ECO:0000313" key="6">
    <source>
        <dbReference type="EMBL" id="KAK4170833.1"/>
    </source>
</evidence>
<dbReference type="Gene3D" id="1.25.40.20">
    <property type="entry name" value="Ankyrin repeat-containing domain"/>
    <property type="match status" value="3"/>
</dbReference>
<evidence type="ECO:0000313" key="7">
    <source>
        <dbReference type="Proteomes" id="UP001302321"/>
    </source>
</evidence>
<gene>
    <name evidence="6" type="ORF">QBC36DRAFT_250635</name>
</gene>
<reference evidence="6" key="1">
    <citation type="journal article" date="2023" name="Mol. Phylogenet. Evol.">
        <title>Genome-scale phylogeny and comparative genomics of the fungal order Sordariales.</title>
        <authorList>
            <person name="Hensen N."/>
            <person name="Bonometti L."/>
            <person name="Westerberg I."/>
            <person name="Brannstrom I.O."/>
            <person name="Guillou S."/>
            <person name="Cros-Aarteil S."/>
            <person name="Calhoun S."/>
            <person name="Haridas S."/>
            <person name="Kuo A."/>
            <person name="Mondo S."/>
            <person name="Pangilinan J."/>
            <person name="Riley R."/>
            <person name="LaButti K."/>
            <person name="Andreopoulos B."/>
            <person name="Lipzen A."/>
            <person name="Chen C."/>
            <person name="Yan M."/>
            <person name="Daum C."/>
            <person name="Ng V."/>
            <person name="Clum A."/>
            <person name="Steindorff A."/>
            <person name="Ohm R.A."/>
            <person name="Martin F."/>
            <person name="Silar P."/>
            <person name="Natvig D.O."/>
            <person name="Lalanne C."/>
            <person name="Gautier V."/>
            <person name="Ament-Velasquez S.L."/>
            <person name="Kruys A."/>
            <person name="Hutchinson M.I."/>
            <person name="Powell A.J."/>
            <person name="Barry K."/>
            <person name="Miller A.N."/>
            <person name="Grigoriev I.V."/>
            <person name="Debuchy R."/>
            <person name="Gladieux P."/>
            <person name="Hiltunen Thoren M."/>
            <person name="Johannesson H."/>
        </authorList>
    </citation>
    <scope>NUCLEOTIDE SEQUENCE</scope>
    <source>
        <strain evidence="6">CBS 892.96</strain>
    </source>
</reference>
<evidence type="ECO:0000259" key="5">
    <source>
        <dbReference type="Pfam" id="PF24883"/>
    </source>
</evidence>
<feature type="repeat" description="ANK" evidence="3">
    <location>
        <begin position="820"/>
        <end position="844"/>
    </location>
</feature>
<dbReference type="SUPFAM" id="SSF52540">
    <property type="entry name" value="P-loop containing nucleoside triphosphate hydrolases"/>
    <property type="match status" value="1"/>
</dbReference>
<organism evidence="6 7">
    <name type="scientific">Triangularia setosa</name>
    <dbReference type="NCBI Taxonomy" id="2587417"/>
    <lineage>
        <taxon>Eukaryota</taxon>
        <taxon>Fungi</taxon>
        <taxon>Dikarya</taxon>
        <taxon>Ascomycota</taxon>
        <taxon>Pezizomycotina</taxon>
        <taxon>Sordariomycetes</taxon>
        <taxon>Sordariomycetidae</taxon>
        <taxon>Sordariales</taxon>
        <taxon>Podosporaceae</taxon>
        <taxon>Triangularia</taxon>
    </lineage>
</organism>
<dbReference type="AlphaFoldDB" id="A0AAN6VX42"/>
<feature type="domain" description="Nephrocystin 3-like N-terminal" evidence="5">
    <location>
        <begin position="231"/>
        <end position="393"/>
    </location>
</feature>
<dbReference type="SMART" id="SM00248">
    <property type="entry name" value="ANK"/>
    <property type="match status" value="11"/>
</dbReference>
<feature type="repeat" description="ANK" evidence="3">
    <location>
        <begin position="718"/>
        <end position="740"/>
    </location>
</feature>
<dbReference type="Pfam" id="PF00023">
    <property type="entry name" value="Ank"/>
    <property type="match status" value="1"/>
</dbReference>
<dbReference type="Gene3D" id="3.40.50.300">
    <property type="entry name" value="P-loop containing nucleotide triphosphate hydrolases"/>
    <property type="match status" value="1"/>
</dbReference>
<dbReference type="Pfam" id="PF12796">
    <property type="entry name" value="Ank_2"/>
    <property type="match status" value="3"/>
</dbReference>
<keyword evidence="7" id="KW-1185">Reference proteome</keyword>
<dbReference type="Pfam" id="PF24883">
    <property type="entry name" value="NPHP3_N"/>
    <property type="match status" value="1"/>
</dbReference>
<name>A0AAN6VX42_9PEZI</name>
<feature type="repeat" description="ANK" evidence="3">
    <location>
        <begin position="786"/>
        <end position="810"/>
    </location>
</feature>
<evidence type="ECO:0000259" key="4">
    <source>
        <dbReference type="Pfam" id="PF22939"/>
    </source>
</evidence>
<dbReference type="InterPro" id="IPR056884">
    <property type="entry name" value="NPHP3-like_N"/>
</dbReference>
<feature type="repeat" description="ANK" evidence="3">
    <location>
        <begin position="990"/>
        <end position="1012"/>
    </location>
</feature>
<feature type="domain" description="GPI inositol-deacylase winged helix" evidence="4">
    <location>
        <begin position="503"/>
        <end position="580"/>
    </location>
</feature>
<dbReference type="PANTHER" id="PTHR23206">
    <property type="entry name" value="MASK PROTEIN"/>
    <property type="match status" value="1"/>
</dbReference>
<comment type="caution">
    <text evidence="6">The sequence shown here is derived from an EMBL/GenBank/DDBJ whole genome shotgun (WGS) entry which is preliminary data.</text>
</comment>
<evidence type="ECO:0000256" key="1">
    <source>
        <dbReference type="ARBA" id="ARBA00022737"/>
    </source>
</evidence>
<dbReference type="PANTHER" id="PTHR23206:SF7">
    <property type="entry name" value="PROTEIN KINASE DOMAIN-CONTAINING PROTEIN"/>
    <property type="match status" value="1"/>
</dbReference>
<dbReference type="InterPro" id="IPR054471">
    <property type="entry name" value="GPIID_WHD"/>
</dbReference>
<proteinExistence type="predicted"/>
<dbReference type="Proteomes" id="UP001302321">
    <property type="component" value="Unassembled WGS sequence"/>
</dbReference>
<dbReference type="Pfam" id="PF22939">
    <property type="entry name" value="WHD_GPIID"/>
    <property type="match status" value="1"/>
</dbReference>
<dbReference type="EMBL" id="MU866739">
    <property type="protein sequence ID" value="KAK4170833.1"/>
    <property type="molecule type" value="Genomic_DNA"/>
</dbReference>
<feature type="repeat" description="ANK" evidence="3">
    <location>
        <begin position="888"/>
        <end position="910"/>
    </location>
</feature>
<dbReference type="PROSITE" id="PS50088">
    <property type="entry name" value="ANK_REPEAT"/>
    <property type="match status" value="10"/>
</dbReference>
<keyword evidence="1" id="KW-0677">Repeat</keyword>
<feature type="repeat" description="ANK" evidence="3">
    <location>
        <begin position="956"/>
        <end position="980"/>
    </location>
</feature>
<evidence type="ECO:0000256" key="2">
    <source>
        <dbReference type="ARBA" id="ARBA00023043"/>
    </source>
</evidence>
<dbReference type="InterPro" id="IPR002110">
    <property type="entry name" value="Ankyrin_rpt"/>
</dbReference>
<feature type="repeat" description="ANK" evidence="3">
    <location>
        <begin position="922"/>
        <end position="946"/>
    </location>
</feature>
<keyword evidence="2 3" id="KW-0040">ANK repeat</keyword>